<dbReference type="OrthoDB" id="236686at2"/>
<sequence length="596" mass="67113">MVSFDTKSYSKKLLHLISWSHWFTFFNILAAIALSSYYLFSETAPTTFFGQVYLITTWVSHIAFLTFMSFVLVLFPLTLILPHTRFIRASGAIIFAIGLLLLILDGFIYSRLGYHLSASSSGQIISLLQEIASQNSLFYTISGSLIIIIVGFEFIVSNYAWKHLKQLQKTVFARYVILALVVSFFFSHLSHIWADANLDYDILRQDTALPLSYPATAKTLLTKYGLFNIDDYIERKNSPLSFSHAIPNYPTLAPGLCPSENADKAPTNSTFLVLTEQQLSTTQLNQFIRRASASSLHLTNNIDTGLNDDAWFNLLYSLPSIYQQDILKQGIKPLLFQGIEQQQLATSLTVISDEFATNEAVTKAAVSDSLNGGSVASSIGDSEPRWFEALFSEKTTLENISSLLFAEKLTNKARGLHIIYFKNSHAIDANKQVKNNNQYQFELFVDALLLAQKQRKQKDIIWISSIGNENNDTRLNTKPALFIYPQTAKTTHTNVSFNTSNMDLQPTLIKQWLGCNVTGYSNGSHLPSLNKDRVIANTTDKGIIIFDKDKSVFVDQNGNFQSYSRQFSSPITVNPDFPLMIDGVHFIKRFTLQEKQ</sequence>
<evidence type="ECO:0000313" key="3">
    <source>
        <dbReference type="EMBL" id="TMM44034.1"/>
    </source>
</evidence>
<dbReference type="AlphaFoldDB" id="A0A8H2JKW2"/>
<accession>A0A8H2JKW2</accession>
<evidence type="ECO:0000313" key="4">
    <source>
        <dbReference type="Proteomes" id="UP000307702"/>
    </source>
</evidence>
<dbReference type="Pfam" id="PF11893">
    <property type="entry name" value="DUF3413"/>
    <property type="match status" value="1"/>
</dbReference>
<name>A0A8H2JKW2_9GAMM</name>
<keyword evidence="1" id="KW-1133">Transmembrane helix</keyword>
<organism evidence="3 4">
    <name type="scientific">Colwellia ponticola</name>
    <dbReference type="NCBI Taxonomy" id="2304625"/>
    <lineage>
        <taxon>Bacteria</taxon>
        <taxon>Pseudomonadati</taxon>
        <taxon>Pseudomonadota</taxon>
        <taxon>Gammaproteobacteria</taxon>
        <taxon>Alteromonadales</taxon>
        <taxon>Colwelliaceae</taxon>
        <taxon>Colwellia</taxon>
    </lineage>
</organism>
<evidence type="ECO:0000259" key="2">
    <source>
        <dbReference type="Pfam" id="PF11893"/>
    </source>
</evidence>
<keyword evidence="4" id="KW-1185">Reference proteome</keyword>
<reference evidence="3 4" key="1">
    <citation type="submission" date="2019-05" db="EMBL/GenBank/DDBJ databases">
        <title>Colwellia ponticola sp. nov., isolated from seawater.</title>
        <authorList>
            <person name="Yoon J.-H."/>
        </authorList>
    </citation>
    <scope>NUCLEOTIDE SEQUENCE [LARGE SCALE GENOMIC DNA]</scope>
    <source>
        <strain evidence="3 4">OISW-25</strain>
    </source>
</reference>
<dbReference type="Proteomes" id="UP000307702">
    <property type="component" value="Unassembled WGS sequence"/>
</dbReference>
<feature type="transmembrane region" description="Helical" evidence="1">
    <location>
        <begin position="172"/>
        <end position="194"/>
    </location>
</feature>
<gene>
    <name evidence="3" type="ORF">FCS21_11570</name>
</gene>
<dbReference type="PIRSF" id="PIRSF004950">
    <property type="entry name" value="Mmb_sulf_HI0842"/>
    <property type="match status" value="1"/>
</dbReference>
<comment type="caution">
    <text evidence="3">The sequence shown here is derived from an EMBL/GenBank/DDBJ whole genome shotgun (WGS) entry which is preliminary data.</text>
</comment>
<protein>
    <submittedName>
        <fullName evidence="3">DUF3413 domain-containing protein</fullName>
    </submittedName>
</protein>
<keyword evidence="1" id="KW-0812">Transmembrane</keyword>
<evidence type="ECO:0000256" key="1">
    <source>
        <dbReference type="SAM" id="Phobius"/>
    </source>
</evidence>
<dbReference type="InterPro" id="IPR024588">
    <property type="entry name" value="YejM_N"/>
</dbReference>
<feature type="transmembrane region" description="Helical" evidence="1">
    <location>
        <begin position="89"/>
        <end position="109"/>
    </location>
</feature>
<feature type="transmembrane region" description="Helical" evidence="1">
    <location>
        <begin position="137"/>
        <end position="160"/>
    </location>
</feature>
<dbReference type="RefSeq" id="WP_138623536.1">
    <property type="nucleotide sequence ID" value="NZ_SZVP01000011.1"/>
</dbReference>
<keyword evidence="1" id="KW-0472">Membrane</keyword>
<proteinExistence type="predicted"/>
<dbReference type="InterPro" id="IPR012159">
    <property type="entry name" value="YejM-like"/>
</dbReference>
<feature type="transmembrane region" description="Helical" evidence="1">
    <location>
        <begin position="52"/>
        <end position="77"/>
    </location>
</feature>
<feature type="domain" description="Inner membrane protein YejM N-terminal" evidence="2">
    <location>
        <begin position="7"/>
        <end position="250"/>
    </location>
</feature>
<feature type="transmembrane region" description="Helical" evidence="1">
    <location>
        <begin position="21"/>
        <end position="40"/>
    </location>
</feature>
<dbReference type="EMBL" id="SZVP01000011">
    <property type="protein sequence ID" value="TMM44034.1"/>
    <property type="molecule type" value="Genomic_DNA"/>
</dbReference>